<dbReference type="RefSeq" id="WP_067982084.1">
    <property type="nucleotide sequence ID" value="NZ_VMSD01000002.1"/>
</dbReference>
<keyword evidence="2" id="KW-1185">Reference proteome</keyword>
<comment type="caution">
    <text evidence="1">The sequence shown here is derived from an EMBL/GenBank/DDBJ whole genome shotgun (WGS) entry which is preliminary data.</text>
</comment>
<reference evidence="1 2" key="1">
    <citation type="submission" date="2019-07" db="EMBL/GenBank/DDBJ databases">
        <title>Genomic Encyclopedia of Type Strains, Phase IV (KMG-IV): sequencing the most valuable type-strain genomes for metagenomic binning, comparative biology and taxonomic classification.</title>
        <authorList>
            <person name="Goeker M."/>
        </authorList>
    </citation>
    <scope>NUCLEOTIDE SEQUENCE [LARGE SCALE GENOMIC DNA]</scope>
    <source>
        <strain evidence="1 2">DSM 44831</strain>
    </source>
</reference>
<evidence type="ECO:0000313" key="2">
    <source>
        <dbReference type="Proteomes" id="UP000798951"/>
    </source>
</evidence>
<protein>
    <submittedName>
        <fullName evidence="1">Uncharacterized protein</fullName>
    </submittedName>
</protein>
<dbReference type="EMBL" id="VMSD01000002">
    <property type="protein sequence ID" value="KAF0848295.1"/>
    <property type="molecule type" value="Genomic_DNA"/>
</dbReference>
<name>A0ABQ6YR79_9NOCA</name>
<sequence length="311" mass="35700">MQDFLKERNQASGSRLFSFIRERHLSPSMDDWPPGVEEEYNIQARAEEAEWQRKGSELSKILEPLRGLPRIIPVVDGYDEGGRPLDRKPLLPKARQPMLDYLESAPIIWSEPGFDKDEFIPGEFDVPRNYRTDGTFIWSGAVPHYLGKHNFRPHRWLVRHVFENDFPTIDVDNERLRRAEAVITGVPASDILRLARVYDGRDAEGQPIFDRLMPISDTFRTTLLDYLESAPIVLAARGFDEDELTPGTHDVPLTFHTDGRWIWSGAVAHYLRKHGIPPEEDLAHHIVHNEYRLPEISDADKQRAVAVITGP</sequence>
<evidence type="ECO:0000313" key="1">
    <source>
        <dbReference type="EMBL" id="KAF0848295.1"/>
    </source>
</evidence>
<gene>
    <name evidence="1" type="ORF">FNL39_102443</name>
</gene>
<organism evidence="1 2">
    <name type="scientific">Nocardia caishijiensis</name>
    <dbReference type="NCBI Taxonomy" id="184756"/>
    <lineage>
        <taxon>Bacteria</taxon>
        <taxon>Bacillati</taxon>
        <taxon>Actinomycetota</taxon>
        <taxon>Actinomycetes</taxon>
        <taxon>Mycobacteriales</taxon>
        <taxon>Nocardiaceae</taxon>
        <taxon>Nocardia</taxon>
    </lineage>
</organism>
<accession>A0ABQ6YR79</accession>
<proteinExistence type="predicted"/>
<dbReference type="Proteomes" id="UP000798951">
    <property type="component" value="Unassembled WGS sequence"/>
</dbReference>